<protein>
    <recommendedName>
        <fullName evidence="4">Transposase</fullName>
    </recommendedName>
</protein>
<evidence type="ECO:0000313" key="3">
    <source>
        <dbReference type="Proteomes" id="UP000189670"/>
    </source>
</evidence>
<name>A0A1V1NUM7_9BACT</name>
<feature type="region of interest" description="Disordered" evidence="1">
    <location>
        <begin position="62"/>
        <end position="85"/>
    </location>
</feature>
<dbReference type="AlphaFoldDB" id="A0A1V1NUM7"/>
<accession>A0A1V1NUM7</accession>
<evidence type="ECO:0000256" key="1">
    <source>
        <dbReference type="SAM" id="MobiDB-lite"/>
    </source>
</evidence>
<dbReference type="EMBL" id="ATBP01002092">
    <property type="protein sequence ID" value="ETR66297.1"/>
    <property type="molecule type" value="Genomic_DNA"/>
</dbReference>
<reference evidence="3" key="1">
    <citation type="submission" date="2012-11" db="EMBL/GenBank/DDBJ databases">
        <authorList>
            <person name="Lucero-Rivera Y.E."/>
            <person name="Tovar-Ramirez D."/>
        </authorList>
    </citation>
    <scope>NUCLEOTIDE SEQUENCE [LARGE SCALE GENOMIC DNA]</scope>
    <source>
        <strain evidence="3">Araruama</strain>
    </source>
</reference>
<feature type="non-terminal residue" evidence="2">
    <location>
        <position position="1"/>
    </location>
</feature>
<evidence type="ECO:0008006" key="4">
    <source>
        <dbReference type="Google" id="ProtNLM"/>
    </source>
</evidence>
<evidence type="ECO:0000313" key="2">
    <source>
        <dbReference type="EMBL" id="ETR66297.1"/>
    </source>
</evidence>
<comment type="caution">
    <text evidence="2">The sequence shown here is derived from an EMBL/GenBank/DDBJ whole genome shotgun (WGS) entry which is preliminary data.</text>
</comment>
<sequence>GKDDILVKIDAVSSIFGGSFRKSLTLDIDECEMEKFRKHERTGRPLGNVNFIEKMEVLLDRKLKPQKPGPKKKLSEVTPELCPRN</sequence>
<gene>
    <name evidence="2" type="ORF">OMM_12980</name>
</gene>
<organism evidence="2 3">
    <name type="scientific">Candidatus Magnetoglobus multicellularis str. Araruama</name>
    <dbReference type="NCBI Taxonomy" id="890399"/>
    <lineage>
        <taxon>Bacteria</taxon>
        <taxon>Pseudomonadati</taxon>
        <taxon>Thermodesulfobacteriota</taxon>
        <taxon>Desulfobacteria</taxon>
        <taxon>Desulfobacterales</taxon>
        <taxon>Desulfobacteraceae</taxon>
        <taxon>Candidatus Magnetoglobus</taxon>
    </lineage>
</organism>
<dbReference type="Proteomes" id="UP000189670">
    <property type="component" value="Unassembled WGS sequence"/>
</dbReference>
<proteinExistence type="predicted"/>